<reference evidence="2" key="1">
    <citation type="submission" date="2020-11" db="EMBL/GenBank/DDBJ databases">
        <authorList>
            <person name="Tran Van P."/>
        </authorList>
    </citation>
    <scope>NUCLEOTIDE SEQUENCE</scope>
</reference>
<evidence type="ECO:0000256" key="1">
    <source>
        <dbReference type="SAM" id="MobiDB-lite"/>
    </source>
</evidence>
<organism evidence="2">
    <name type="scientific">Cyprideis torosa</name>
    <dbReference type="NCBI Taxonomy" id="163714"/>
    <lineage>
        <taxon>Eukaryota</taxon>
        <taxon>Metazoa</taxon>
        <taxon>Ecdysozoa</taxon>
        <taxon>Arthropoda</taxon>
        <taxon>Crustacea</taxon>
        <taxon>Oligostraca</taxon>
        <taxon>Ostracoda</taxon>
        <taxon>Podocopa</taxon>
        <taxon>Podocopida</taxon>
        <taxon>Cytherocopina</taxon>
        <taxon>Cytheroidea</taxon>
        <taxon>Cytherideidae</taxon>
        <taxon>Cyprideis</taxon>
    </lineage>
</organism>
<accession>A0A7R8WGI8</accession>
<sequence>MNSPRDNPFDLSDQVYLTPYGGATTDWKRSSFSPCGYDTIYAESQGGGAYYAGFKHLYGTELCDLNLVIDVQDPEGDFVGVYGFVAVTGYNTVGNVASFLQGTTFASRSENKKSQQESTRPIEKIPSSGEKKQQAPVQELPKLTQQLEDKDPQTHQPEDKMSEGNETVVEVDTTRQTKIAVAPEALNENQTENKKGE</sequence>
<dbReference type="AlphaFoldDB" id="A0A7R8WGI8"/>
<protein>
    <submittedName>
        <fullName evidence="2">Uncharacterized protein</fullName>
    </submittedName>
</protein>
<proteinExistence type="predicted"/>
<name>A0A7R8WGI8_9CRUS</name>
<feature type="compositionally biased region" description="Basic and acidic residues" evidence="1">
    <location>
        <begin position="147"/>
        <end position="163"/>
    </location>
</feature>
<feature type="compositionally biased region" description="Basic and acidic residues" evidence="1">
    <location>
        <begin position="109"/>
        <end position="133"/>
    </location>
</feature>
<dbReference type="EMBL" id="OB661760">
    <property type="protein sequence ID" value="CAD7228906.1"/>
    <property type="molecule type" value="Genomic_DNA"/>
</dbReference>
<feature type="region of interest" description="Disordered" evidence="1">
    <location>
        <begin position="106"/>
        <end position="197"/>
    </location>
</feature>
<gene>
    <name evidence="2" type="ORF">CTOB1V02_LOCUS6784</name>
</gene>
<evidence type="ECO:0000313" key="2">
    <source>
        <dbReference type="EMBL" id="CAD7228906.1"/>
    </source>
</evidence>